<keyword evidence="2 4" id="KW-0863">Zinc-finger</keyword>
<sequence length="606" mass="67912">MENLDQECVICTLNLDVVPNFNQSNAKGEVLAGCTELPEQSHPCKNKDSKAVAVIKPCNHFLHNHCLQEWSQISNTCPLCRQSFNLVGVLDTVNGAIISSYTVKDKKQEATQDLPIWVQEENEEDEGDPCPICNVSRNPEVLILCDACDANYHTYCVGLDDVPLGNWFCMECADIGIYSTASREIFALSSVQQMRMLRSARTYAARRRTRHRLRNDSWLGPWNQIGHRIHGATGLDIDFSEDEETTSWRRLNQNSALDETQRNIWRLRLNIARRQDENWASSSIVPRAPTPVESIEESKAWGDFEIAKDIDITSPTSKKRKSRVTTDSSSASTTTEPSGSEPQRKLKRPRTRRVLDRSQSSSTLNDHISHAYHTLKTARPPDPTSVDPNDEPSFLTSLLREVNTASGLIDARSMLSTASNLPARNSSPQADLSSPILSPASSSHSNSRIGSRATPSQVHCRSISPLPLTSRIEPIFSPVEYPFNRIQRATSEELPNKITEHDVQLHLPLENISSVKHNLIPNLSPGRATLSSETKRDISQIVKSALEPYWRSAEITKEQYGCINRDVSRKLYETLTNDNLDEGEKYRCKMIATAQVAIALRSLISK</sequence>
<proteinExistence type="predicted"/>
<dbReference type="Gene3D" id="3.30.40.10">
    <property type="entry name" value="Zinc/RING finger domain, C3HC4 (zinc finger)"/>
    <property type="match status" value="2"/>
</dbReference>
<evidence type="ECO:0000256" key="4">
    <source>
        <dbReference type="PROSITE-ProRule" id="PRU00175"/>
    </source>
</evidence>
<feature type="region of interest" description="Disordered" evidence="5">
    <location>
        <begin position="315"/>
        <end position="393"/>
    </location>
</feature>
<dbReference type="InterPro" id="IPR001841">
    <property type="entry name" value="Znf_RING"/>
</dbReference>
<dbReference type="SUPFAM" id="SSF57903">
    <property type="entry name" value="FYVE/PHD zinc finger"/>
    <property type="match status" value="1"/>
</dbReference>
<evidence type="ECO:0000259" key="6">
    <source>
        <dbReference type="PROSITE" id="PS50016"/>
    </source>
</evidence>
<feature type="domain" description="RING-type" evidence="7">
    <location>
        <begin position="44"/>
        <end position="81"/>
    </location>
</feature>
<dbReference type="PROSITE" id="PS01359">
    <property type="entry name" value="ZF_PHD_1"/>
    <property type="match status" value="1"/>
</dbReference>
<dbReference type="PANTHER" id="PTHR12618">
    <property type="entry name" value="PHD AND RING FINGER DOMAIN-CONTAINING PROTEIN 1"/>
    <property type="match status" value="1"/>
</dbReference>
<dbReference type="SUPFAM" id="SSF57850">
    <property type="entry name" value="RING/U-box"/>
    <property type="match status" value="1"/>
</dbReference>
<feature type="compositionally biased region" description="Low complexity" evidence="5">
    <location>
        <begin position="325"/>
        <end position="340"/>
    </location>
</feature>
<dbReference type="GO" id="GO:0008270">
    <property type="term" value="F:zinc ion binding"/>
    <property type="evidence" value="ECO:0007669"/>
    <property type="project" value="UniProtKB-KW"/>
</dbReference>
<feature type="compositionally biased region" description="Polar residues" evidence="5">
    <location>
        <begin position="357"/>
        <end position="366"/>
    </location>
</feature>
<evidence type="ECO:0000313" key="9">
    <source>
        <dbReference type="Proteomes" id="UP000286134"/>
    </source>
</evidence>
<feature type="compositionally biased region" description="Low complexity" evidence="5">
    <location>
        <begin position="433"/>
        <end position="451"/>
    </location>
</feature>
<dbReference type="AlphaFoldDB" id="A0A420I3H3"/>
<keyword evidence="3" id="KW-0862">Zinc</keyword>
<organism evidence="8 9">
    <name type="scientific">Erysiphe neolycopersici</name>
    <dbReference type="NCBI Taxonomy" id="212602"/>
    <lineage>
        <taxon>Eukaryota</taxon>
        <taxon>Fungi</taxon>
        <taxon>Dikarya</taxon>
        <taxon>Ascomycota</taxon>
        <taxon>Pezizomycotina</taxon>
        <taxon>Leotiomycetes</taxon>
        <taxon>Erysiphales</taxon>
        <taxon>Erysiphaceae</taxon>
        <taxon>Erysiphe</taxon>
    </lineage>
</organism>
<dbReference type="InterPro" id="IPR019786">
    <property type="entry name" value="Zinc_finger_PHD-type_CS"/>
</dbReference>
<comment type="caution">
    <text evidence="8">The sequence shown here is derived from an EMBL/GenBank/DDBJ whole genome shotgun (WGS) entry which is preliminary data.</text>
</comment>
<accession>A0A420I3H3</accession>
<feature type="domain" description="PHD-type" evidence="6">
    <location>
        <begin position="127"/>
        <end position="175"/>
    </location>
</feature>
<name>A0A420I3H3_9PEZI</name>
<dbReference type="Pfam" id="PF13639">
    <property type="entry name" value="zf-RING_2"/>
    <property type="match status" value="1"/>
</dbReference>
<evidence type="ECO:0000256" key="1">
    <source>
        <dbReference type="ARBA" id="ARBA00022723"/>
    </source>
</evidence>
<dbReference type="Proteomes" id="UP000286134">
    <property type="component" value="Unassembled WGS sequence"/>
</dbReference>
<keyword evidence="9" id="KW-1185">Reference proteome</keyword>
<reference evidence="8 9" key="1">
    <citation type="journal article" date="2018" name="BMC Genomics">
        <title>Comparative genome analyses reveal sequence features reflecting distinct modes of host-adaptation between dicot and monocot powdery mildew.</title>
        <authorList>
            <person name="Wu Y."/>
            <person name="Ma X."/>
            <person name="Pan Z."/>
            <person name="Kale S.D."/>
            <person name="Song Y."/>
            <person name="King H."/>
            <person name="Zhang Q."/>
            <person name="Presley C."/>
            <person name="Deng X."/>
            <person name="Wei C.I."/>
            <person name="Xiao S."/>
        </authorList>
    </citation>
    <scope>NUCLEOTIDE SEQUENCE [LARGE SCALE GENOMIC DNA]</scope>
    <source>
        <strain evidence="8">UMSG2</strain>
    </source>
</reference>
<dbReference type="InterPro" id="IPR011011">
    <property type="entry name" value="Znf_FYVE_PHD"/>
</dbReference>
<protein>
    <submittedName>
        <fullName evidence="8">PHD and RING finger domain-containing protein</fullName>
    </submittedName>
</protein>
<dbReference type="Pfam" id="PF00628">
    <property type="entry name" value="PHD"/>
    <property type="match status" value="1"/>
</dbReference>
<feature type="compositionally biased region" description="Polar residues" evidence="5">
    <location>
        <begin position="420"/>
        <end position="432"/>
    </location>
</feature>
<dbReference type="InterPro" id="IPR047157">
    <property type="entry name" value="PHRF1/Atg35"/>
</dbReference>
<feature type="region of interest" description="Disordered" evidence="5">
    <location>
        <begin position="420"/>
        <end position="460"/>
    </location>
</feature>
<evidence type="ECO:0000259" key="7">
    <source>
        <dbReference type="PROSITE" id="PS50089"/>
    </source>
</evidence>
<gene>
    <name evidence="8" type="ORF">OnM2_020033</name>
</gene>
<dbReference type="EMBL" id="MCFK01002042">
    <property type="protein sequence ID" value="RKF64202.1"/>
    <property type="molecule type" value="Genomic_DNA"/>
</dbReference>
<keyword evidence="1" id="KW-0479">Metal-binding</keyword>
<dbReference type="PANTHER" id="PTHR12618:SF20">
    <property type="entry name" value="PHD AND RING FINGER DOMAIN-CONTAINING PROTEIN 1"/>
    <property type="match status" value="1"/>
</dbReference>
<dbReference type="InterPro" id="IPR001965">
    <property type="entry name" value="Znf_PHD"/>
</dbReference>
<dbReference type="InterPro" id="IPR019787">
    <property type="entry name" value="Znf_PHD-finger"/>
</dbReference>
<evidence type="ECO:0000313" key="8">
    <source>
        <dbReference type="EMBL" id="RKF64202.1"/>
    </source>
</evidence>
<dbReference type="SMART" id="SM00249">
    <property type="entry name" value="PHD"/>
    <property type="match status" value="1"/>
</dbReference>
<dbReference type="SMART" id="SM00184">
    <property type="entry name" value="RING"/>
    <property type="match status" value="2"/>
</dbReference>
<dbReference type="PROSITE" id="PS50016">
    <property type="entry name" value="ZF_PHD_2"/>
    <property type="match status" value="1"/>
</dbReference>
<dbReference type="PROSITE" id="PS50089">
    <property type="entry name" value="ZF_RING_2"/>
    <property type="match status" value="1"/>
</dbReference>
<dbReference type="OrthoDB" id="8062037at2759"/>
<dbReference type="STRING" id="212602.A0A420I3H3"/>
<evidence type="ECO:0000256" key="3">
    <source>
        <dbReference type="ARBA" id="ARBA00022833"/>
    </source>
</evidence>
<evidence type="ECO:0000256" key="5">
    <source>
        <dbReference type="SAM" id="MobiDB-lite"/>
    </source>
</evidence>
<dbReference type="InterPro" id="IPR013083">
    <property type="entry name" value="Znf_RING/FYVE/PHD"/>
</dbReference>
<evidence type="ECO:0000256" key="2">
    <source>
        <dbReference type="ARBA" id="ARBA00022771"/>
    </source>
</evidence>